<feature type="region of interest" description="Disordered" evidence="1">
    <location>
        <begin position="313"/>
        <end position="334"/>
    </location>
</feature>
<dbReference type="Gene3D" id="3.10.450.50">
    <property type="match status" value="2"/>
</dbReference>
<feature type="chain" id="PRO_5046622141" evidence="2">
    <location>
        <begin position="23"/>
        <end position="334"/>
    </location>
</feature>
<name>A0ABS5W4K0_9SPHN</name>
<proteinExistence type="predicted"/>
<feature type="domain" description="SnoaL-like" evidence="3">
    <location>
        <begin position="211"/>
        <end position="312"/>
    </location>
</feature>
<dbReference type="RefSeq" id="WP_214536304.1">
    <property type="nucleotide sequence ID" value="NZ_JAHFVK010000002.1"/>
</dbReference>
<dbReference type="InterPro" id="IPR037401">
    <property type="entry name" value="SnoaL-like"/>
</dbReference>
<dbReference type="SUPFAM" id="SSF54427">
    <property type="entry name" value="NTF2-like"/>
    <property type="match status" value="2"/>
</dbReference>
<feature type="domain" description="SnoaL-like" evidence="3">
    <location>
        <begin position="60"/>
        <end position="159"/>
    </location>
</feature>
<dbReference type="InterPro" id="IPR032710">
    <property type="entry name" value="NTF2-like_dom_sf"/>
</dbReference>
<comment type="caution">
    <text evidence="4">The sequence shown here is derived from an EMBL/GenBank/DDBJ whole genome shotgun (WGS) entry which is preliminary data.</text>
</comment>
<reference evidence="4 5" key="1">
    <citation type="submission" date="2021-05" db="EMBL/GenBank/DDBJ databases">
        <title>Croceibacterium sp. LX-88 genome sequence.</title>
        <authorList>
            <person name="Luo X."/>
        </authorList>
    </citation>
    <scope>NUCLEOTIDE SEQUENCE [LARGE SCALE GENOMIC DNA]</scope>
    <source>
        <strain evidence="4 5">LX-88</strain>
    </source>
</reference>
<evidence type="ECO:0000256" key="2">
    <source>
        <dbReference type="SAM" id="SignalP"/>
    </source>
</evidence>
<dbReference type="Proteomes" id="UP000811255">
    <property type="component" value="Unassembled WGS sequence"/>
</dbReference>
<dbReference type="Pfam" id="PF12680">
    <property type="entry name" value="SnoaL_2"/>
    <property type="match status" value="2"/>
</dbReference>
<dbReference type="EMBL" id="JAHFVK010000002">
    <property type="protein sequence ID" value="MBT2134673.1"/>
    <property type="molecule type" value="Genomic_DNA"/>
</dbReference>
<evidence type="ECO:0000256" key="1">
    <source>
        <dbReference type="SAM" id="MobiDB-lite"/>
    </source>
</evidence>
<evidence type="ECO:0000259" key="3">
    <source>
        <dbReference type="Pfam" id="PF12680"/>
    </source>
</evidence>
<feature type="signal peptide" evidence="2">
    <location>
        <begin position="1"/>
        <end position="22"/>
    </location>
</feature>
<organism evidence="4 5">
    <name type="scientific">Croceibacterium selenioxidans</name>
    <dbReference type="NCBI Taxonomy" id="2838833"/>
    <lineage>
        <taxon>Bacteria</taxon>
        <taxon>Pseudomonadati</taxon>
        <taxon>Pseudomonadota</taxon>
        <taxon>Alphaproteobacteria</taxon>
        <taxon>Sphingomonadales</taxon>
        <taxon>Erythrobacteraceae</taxon>
        <taxon>Croceibacterium</taxon>
    </lineage>
</organism>
<sequence length="334" mass="36069">MAMRVGTAIACLLMLGGTSADATSAGEPPAEVAGHPDPLALLDDPDPVLAANKRLVFDMWRNVVNAGHVEAADQLLLESYIQHSPVLPTGRAAFKQIFSAVERRDVPKLVSPPIVSMVAQGDLVVMALREELPEPRGDGLYTTTHFNLFRVEDGRLAEHWHSVAAEPGPGVLPPDQGGPQLVTGARGAAQLAMLEATDPKLAANKRLVFDAWREVFEAGRENLVDMYFAESYVEHDPNGRSGREGLRSRIASLSDAPVQSSIEAPLVAVLAQEDRVVLVTGREHSHPHRPGKTYTTTVFDMFRITDGLISEHWSGASKPGGSLGPYVDRRVQGE</sequence>
<protein>
    <submittedName>
        <fullName evidence="4">Nuclear transport factor 2 family protein</fullName>
    </submittedName>
</protein>
<dbReference type="PANTHER" id="PTHR38436">
    <property type="entry name" value="POLYKETIDE CYCLASE SNOAL-LIKE DOMAIN"/>
    <property type="match status" value="1"/>
</dbReference>
<evidence type="ECO:0000313" key="4">
    <source>
        <dbReference type="EMBL" id="MBT2134673.1"/>
    </source>
</evidence>
<accession>A0ABS5W4K0</accession>
<keyword evidence="5" id="KW-1185">Reference proteome</keyword>
<evidence type="ECO:0000313" key="5">
    <source>
        <dbReference type="Proteomes" id="UP000811255"/>
    </source>
</evidence>
<keyword evidence="2" id="KW-0732">Signal</keyword>
<dbReference type="PANTHER" id="PTHR38436:SF1">
    <property type="entry name" value="ESTER CYCLASE"/>
    <property type="match status" value="1"/>
</dbReference>
<dbReference type="InterPro" id="IPR009959">
    <property type="entry name" value="Cyclase_SnoaL-like"/>
</dbReference>
<gene>
    <name evidence="4" type="ORF">KK137_10035</name>
</gene>